<protein>
    <submittedName>
        <fullName evidence="1">Uncharacterized protein</fullName>
    </submittedName>
</protein>
<dbReference type="KEGG" id="sfz:SFLOR_v1c01530"/>
<reference evidence="1 2" key="1">
    <citation type="submission" date="2017-12" db="EMBL/GenBank/DDBJ databases">
        <title>Complete genome sequence of Spiroplasma floricola 23-6 (ATCC 29989).</title>
        <authorList>
            <person name="Tsai Y.-M."/>
            <person name="Wu P.-S."/>
            <person name="Lo W.-S."/>
            <person name="Kuo C.-H."/>
        </authorList>
    </citation>
    <scope>NUCLEOTIDE SEQUENCE [LARGE SCALE GENOMIC DNA]</scope>
    <source>
        <strain evidence="1 2">23-6</strain>
    </source>
</reference>
<dbReference type="InterPro" id="IPR026487">
    <property type="entry name" value="CHP04141"/>
</dbReference>
<organism evidence="1 2">
    <name type="scientific">Spiroplasma floricola 23-6</name>
    <dbReference type="NCBI Taxonomy" id="1336749"/>
    <lineage>
        <taxon>Bacteria</taxon>
        <taxon>Bacillati</taxon>
        <taxon>Mycoplasmatota</taxon>
        <taxon>Mollicutes</taxon>
        <taxon>Entomoplasmatales</taxon>
        <taxon>Spiroplasmataceae</taxon>
        <taxon>Spiroplasma</taxon>
    </lineage>
</organism>
<sequence length="626" mass="74191">MEIKKKFRIYKIDKEKFNSIIENEEDEKYKEKICSLIIDEVIKNNNLDKKDSNFVKINKLDNQRKNEEGNFYLLVYKKQSDPNWIQGFIGKEIEEYNEKNQKNKKEIMDLKNNKLSFLLLKPVNDDIYASTGGNASSYISQFIVRNFGTEIICKIYDEDDNVFEGIKQTYNKGKRQYNAFYNRRPSNYRSERTFWDKFGGARVRIKNQIACDLGLISQEDLEEMDQKNDSEYIKTRIEAGDSLEIKETMSIEKYFSIMSKIDEIDKLPLKILLSNFIDVNEEGIKNSDLFTKMHDEMSNKLSDLNKRDIIYSKIYINFYLYENFTKFSNYQLLDDKGREILSSRNAIEFNDIFEEFIKNFKKDPDKISRTSIETFFNKWKLKIYEDNGNEVLNAKIKDTIEVEYYFEEHQKTFYLENGKWYSLANNYINLINQNIKKYFEDNQKKIDILKQNSQLMNLENINNESEYNNQFNSIKANELKGIIHSDQVTINKVEICDLIFISESNQMYLICNKSEPSGKGSRDLFSQIKASALLMNSSNQEFKNEYYNTLLQKGKITNNISKERFIELLNNSIYVCSFIKRELTQDTNSIYSKIMFLETKEELDKMLKDLILFSPQIVKSNNDKDE</sequence>
<dbReference type="OrthoDB" id="10012297at2"/>
<dbReference type="Pfam" id="PF19614">
    <property type="entry name" value="DUF6119"/>
    <property type="match status" value="1"/>
</dbReference>
<name>A0A2K8SCN3_9MOLU</name>
<keyword evidence="2" id="KW-1185">Reference proteome</keyword>
<accession>A0A2K8SCN3</accession>
<evidence type="ECO:0000313" key="1">
    <source>
        <dbReference type="EMBL" id="AUB31214.1"/>
    </source>
</evidence>
<dbReference type="Proteomes" id="UP000231823">
    <property type="component" value="Chromosome"/>
</dbReference>
<evidence type="ECO:0000313" key="2">
    <source>
        <dbReference type="Proteomes" id="UP000231823"/>
    </source>
</evidence>
<dbReference type="EMBL" id="CP025057">
    <property type="protein sequence ID" value="AUB31214.1"/>
    <property type="molecule type" value="Genomic_DNA"/>
</dbReference>
<proteinExistence type="predicted"/>
<dbReference type="RefSeq" id="WP_100916204.1">
    <property type="nucleotide sequence ID" value="NZ_CP025057.1"/>
</dbReference>
<gene>
    <name evidence="1" type="ORF">SFLOR_v1c01530</name>
</gene>
<dbReference type="AlphaFoldDB" id="A0A2K8SCN3"/>